<evidence type="ECO:0000259" key="7">
    <source>
        <dbReference type="Pfam" id="PF04024"/>
    </source>
</evidence>
<protein>
    <submittedName>
        <fullName evidence="8">PspC family transcriptional regulator</fullName>
    </submittedName>
</protein>
<keyword evidence="9" id="KW-1185">Reference proteome</keyword>
<proteinExistence type="predicted"/>
<comment type="subcellular location">
    <subcellularLocation>
        <location evidence="1">Cell membrane</location>
        <topology evidence="1">Single-pass membrane protein</topology>
    </subcellularLocation>
</comment>
<accession>A0ABQ3ZIU6</accession>
<dbReference type="PANTHER" id="PTHR33885">
    <property type="entry name" value="PHAGE SHOCK PROTEIN C"/>
    <property type="match status" value="1"/>
</dbReference>
<dbReference type="EMBL" id="BOMN01000020">
    <property type="protein sequence ID" value="GIE18511.1"/>
    <property type="molecule type" value="Genomic_DNA"/>
</dbReference>
<feature type="domain" description="Phage shock protein PspC N-terminal" evidence="7">
    <location>
        <begin position="12"/>
        <end position="68"/>
    </location>
</feature>
<keyword evidence="2" id="KW-1003">Cell membrane</keyword>
<dbReference type="InterPro" id="IPR052027">
    <property type="entry name" value="PspC"/>
</dbReference>
<evidence type="ECO:0000256" key="4">
    <source>
        <dbReference type="ARBA" id="ARBA00022989"/>
    </source>
</evidence>
<keyword evidence="3 6" id="KW-0812">Transmembrane</keyword>
<comment type="caution">
    <text evidence="8">The sequence shown here is derived from an EMBL/GenBank/DDBJ whole genome shotgun (WGS) entry which is preliminary data.</text>
</comment>
<gene>
    <name evidence="8" type="ORF">Ahu01nite_016130</name>
</gene>
<organism evidence="8 9">
    <name type="scientific">Winogradskya humida</name>
    <dbReference type="NCBI Taxonomy" id="113566"/>
    <lineage>
        <taxon>Bacteria</taxon>
        <taxon>Bacillati</taxon>
        <taxon>Actinomycetota</taxon>
        <taxon>Actinomycetes</taxon>
        <taxon>Micromonosporales</taxon>
        <taxon>Micromonosporaceae</taxon>
        <taxon>Winogradskya</taxon>
    </lineage>
</organism>
<evidence type="ECO:0000313" key="9">
    <source>
        <dbReference type="Proteomes" id="UP000603200"/>
    </source>
</evidence>
<name>A0ABQ3ZIU6_9ACTN</name>
<dbReference type="InterPro" id="IPR007168">
    <property type="entry name" value="Phageshock_PspC_N"/>
</dbReference>
<dbReference type="RefSeq" id="WP_203835775.1">
    <property type="nucleotide sequence ID" value="NZ_BAAATV010000003.1"/>
</dbReference>
<dbReference type="Pfam" id="PF04024">
    <property type="entry name" value="PspC"/>
    <property type="match status" value="1"/>
</dbReference>
<evidence type="ECO:0000256" key="5">
    <source>
        <dbReference type="ARBA" id="ARBA00023136"/>
    </source>
</evidence>
<dbReference type="PANTHER" id="PTHR33885:SF3">
    <property type="entry name" value="PHAGE SHOCK PROTEIN C"/>
    <property type="match status" value="1"/>
</dbReference>
<keyword evidence="5 6" id="KW-0472">Membrane</keyword>
<evidence type="ECO:0000256" key="3">
    <source>
        <dbReference type="ARBA" id="ARBA00022692"/>
    </source>
</evidence>
<evidence type="ECO:0000313" key="8">
    <source>
        <dbReference type="EMBL" id="GIE18511.1"/>
    </source>
</evidence>
<evidence type="ECO:0000256" key="1">
    <source>
        <dbReference type="ARBA" id="ARBA00004162"/>
    </source>
</evidence>
<evidence type="ECO:0000256" key="6">
    <source>
        <dbReference type="SAM" id="Phobius"/>
    </source>
</evidence>
<evidence type="ECO:0000256" key="2">
    <source>
        <dbReference type="ARBA" id="ARBA00022475"/>
    </source>
</evidence>
<keyword evidence="4 6" id="KW-1133">Transmembrane helix</keyword>
<feature type="transmembrane region" description="Helical" evidence="6">
    <location>
        <begin position="42"/>
        <end position="65"/>
    </location>
</feature>
<reference evidence="8 9" key="1">
    <citation type="submission" date="2021-01" db="EMBL/GenBank/DDBJ databases">
        <title>Whole genome shotgun sequence of Actinoplanes humidus NBRC 14915.</title>
        <authorList>
            <person name="Komaki H."/>
            <person name="Tamura T."/>
        </authorList>
    </citation>
    <scope>NUCLEOTIDE SEQUENCE [LARGE SCALE GENOMIC DNA]</scope>
    <source>
        <strain evidence="8 9">NBRC 14915</strain>
    </source>
</reference>
<sequence>MNSFSDSMTRQGLVRPREGRILGGVCAGLAQRFGLDPWLARAIFAVTLLVIPGSQFLIYPLLWILMPSA</sequence>
<dbReference type="Proteomes" id="UP000603200">
    <property type="component" value="Unassembled WGS sequence"/>
</dbReference>